<dbReference type="Pfam" id="PF00141">
    <property type="entry name" value="peroxidase"/>
    <property type="match status" value="2"/>
</dbReference>
<dbReference type="PROSITE" id="PS00435">
    <property type="entry name" value="PEROXIDASE_1"/>
    <property type="match status" value="2"/>
</dbReference>
<dbReference type="GO" id="GO:0005576">
    <property type="term" value="C:extracellular region"/>
    <property type="evidence" value="ECO:0007669"/>
    <property type="project" value="UniProtKB-SubCell"/>
</dbReference>
<evidence type="ECO:0000256" key="9">
    <source>
        <dbReference type="ARBA" id="ARBA00022723"/>
    </source>
</evidence>
<comment type="subcellular location">
    <subcellularLocation>
        <location evidence="3">Secreted</location>
    </subcellularLocation>
</comment>
<keyword evidence="8" id="KW-0349">Heme</keyword>
<evidence type="ECO:0000259" key="22">
    <source>
        <dbReference type="PROSITE" id="PS50873"/>
    </source>
</evidence>
<feature type="binding site" evidence="19">
    <location>
        <position position="582"/>
    </location>
    <ligand>
        <name>Ca(2+)</name>
        <dbReference type="ChEBI" id="CHEBI:29108"/>
        <label>2</label>
    </ligand>
</feature>
<dbReference type="GO" id="GO:0006979">
    <property type="term" value="P:response to oxidative stress"/>
    <property type="evidence" value="ECO:0007669"/>
    <property type="project" value="InterPro"/>
</dbReference>
<feature type="binding site" evidence="19">
    <location>
        <position position="429"/>
    </location>
    <ligand>
        <name>Ca(2+)</name>
        <dbReference type="ChEBI" id="CHEBI:29108"/>
        <label>1</label>
    </ligand>
</feature>
<comment type="cofactor">
    <cofactor evidence="19">
        <name>Ca(2+)</name>
        <dbReference type="ChEBI" id="CHEBI:29108"/>
    </cofactor>
    <text evidence="19">Binds 2 calcium ions per subunit.</text>
</comment>
<dbReference type="EMBL" id="QPKB01000003">
    <property type="protein sequence ID" value="RWR81241.1"/>
    <property type="molecule type" value="Genomic_DNA"/>
</dbReference>
<proteinExistence type="inferred from homology"/>
<evidence type="ECO:0000256" key="13">
    <source>
        <dbReference type="ARBA" id="ARBA00023004"/>
    </source>
</evidence>
<dbReference type="PANTHER" id="PTHR31388:SF264">
    <property type="entry name" value="PEROXIDASE 59"/>
    <property type="match status" value="1"/>
</dbReference>
<feature type="disulfide bond" evidence="21">
    <location>
        <begin position="541"/>
        <end position="566"/>
    </location>
</feature>
<dbReference type="InterPro" id="IPR019794">
    <property type="entry name" value="Peroxidases_AS"/>
</dbReference>
<evidence type="ECO:0000256" key="2">
    <source>
        <dbReference type="ARBA" id="ARBA00002322"/>
    </source>
</evidence>
<dbReference type="PRINTS" id="PR00458">
    <property type="entry name" value="PEROXIDASE"/>
</dbReference>
<evidence type="ECO:0000256" key="10">
    <source>
        <dbReference type="ARBA" id="ARBA00022729"/>
    </source>
</evidence>
<dbReference type="PROSITE" id="PS00436">
    <property type="entry name" value="PEROXIDASE_2"/>
    <property type="match status" value="2"/>
</dbReference>
<dbReference type="SUPFAM" id="SSF48113">
    <property type="entry name" value="Heme-dependent peroxidases"/>
    <property type="match status" value="2"/>
</dbReference>
<evidence type="ECO:0000313" key="24">
    <source>
        <dbReference type="Proteomes" id="UP000283530"/>
    </source>
</evidence>
<reference evidence="23 24" key="1">
    <citation type="journal article" date="2019" name="Nat. Plants">
        <title>Stout camphor tree genome fills gaps in understanding of flowering plant genome evolution.</title>
        <authorList>
            <person name="Chaw S.M."/>
            <person name="Liu Y.C."/>
            <person name="Wu Y.W."/>
            <person name="Wang H.Y."/>
            <person name="Lin C.I."/>
            <person name="Wu C.S."/>
            <person name="Ke H.M."/>
            <person name="Chang L.Y."/>
            <person name="Hsu C.Y."/>
            <person name="Yang H.T."/>
            <person name="Sudianto E."/>
            <person name="Hsu M.H."/>
            <person name="Wu K.P."/>
            <person name="Wang L.N."/>
            <person name="Leebens-Mack J.H."/>
            <person name="Tsai I.J."/>
        </authorList>
    </citation>
    <scope>NUCLEOTIDE SEQUENCE [LARGE SCALE GENOMIC DNA]</scope>
    <source>
        <strain evidence="24">cv. Chaw 1501</strain>
        <tissue evidence="23">Young leaves</tissue>
    </source>
</reference>
<evidence type="ECO:0000256" key="5">
    <source>
        <dbReference type="ARBA" id="ARBA00012313"/>
    </source>
</evidence>
<dbReference type="InterPro" id="IPR033905">
    <property type="entry name" value="Secretory_peroxidase"/>
</dbReference>
<name>A0A3S3Q9I8_9MAGN</name>
<comment type="similarity">
    <text evidence="4">Belongs to the peroxidase family. Ascorbate peroxidase subfamily.</text>
</comment>
<feature type="binding site" evidence="19">
    <location>
        <position position="415"/>
    </location>
    <ligand>
        <name>Ca(2+)</name>
        <dbReference type="ChEBI" id="CHEBI:29108"/>
        <label>1</label>
    </ligand>
</feature>
<evidence type="ECO:0000256" key="20">
    <source>
        <dbReference type="PIRSR" id="PIRSR600823-4"/>
    </source>
</evidence>
<evidence type="ECO:0000256" key="18">
    <source>
        <dbReference type="PIRSR" id="PIRSR600823-2"/>
    </source>
</evidence>
<feature type="domain" description="Plant heme peroxidase family profile" evidence="22">
    <location>
        <begin position="366"/>
        <end position="659"/>
    </location>
</feature>
<dbReference type="AlphaFoldDB" id="A0A3S3Q9I8"/>
<evidence type="ECO:0000313" key="23">
    <source>
        <dbReference type="EMBL" id="RWR81241.1"/>
    </source>
</evidence>
<feature type="binding site" evidence="19">
    <location>
        <position position="535"/>
    </location>
    <ligand>
        <name>Ca(2+)</name>
        <dbReference type="ChEBI" id="CHEBI:29108"/>
        <label>2</label>
    </ligand>
</feature>
<dbReference type="FunFam" id="1.10.520.10:FF:000001">
    <property type="entry name" value="Peroxidase"/>
    <property type="match status" value="1"/>
</dbReference>
<dbReference type="OrthoDB" id="2113341at2759"/>
<feature type="site" description="Transition state stabilizer" evidence="20">
    <location>
        <position position="403"/>
    </location>
</feature>
<comment type="caution">
    <text evidence="23">The sequence shown here is derived from an EMBL/GenBank/DDBJ whole genome shotgun (WGS) entry which is preliminary data.</text>
</comment>
<feature type="binding site" evidence="18">
    <location>
        <position position="504"/>
    </location>
    <ligand>
        <name>substrate</name>
    </ligand>
</feature>
<feature type="domain" description="Plant heme peroxidase family profile" evidence="22">
    <location>
        <begin position="42"/>
        <end position="334"/>
    </location>
</feature>
<evidence type="ECO:0000256" key="15">
    <source>
        <dbReference type="ARBA" id="ARBA00023180"/>
    </source>
</evidence>
<feature type="disulfide bond" evidence="21">
    <location>
        <begin position="376"/>
        <end position="456"/>
    </location>
</feature>
<gene>
    <name evidence="23" type="ORF">CKAN_00991500</name>
</gene>
<feature type="active site" description="Proton acceptor" evidence="17">
    <location>
        <position position="407"/>
    </location>
</feature>
<organism evidence="23 24">
    <name type="scientific">Cinnamomum micranthum f. kanehirae</name>
    <dbReference type="NCBI Taxonomy" id="337451"/>
    <lineage>
        <taxon>Eukaryota</taxon>
        <taxon>Viridiplantae</taxon>
        <taxon>Streptophyta</taxon>
        <taxon>Embryophyta</taxon>
        <taxon>Tracheophyta</taxon>
        <taxon>Spermatophyta</taxon>
        <taxon>Magnoliopsida</taxon>
        <taxon>Magnoliidae</taxon>
        <taxon>Laurales</taxon>
        <taxon>Lauraceae</taxon>
        <taxon>Cinnamomum</taxon>
    </lineage>
</organism>
<keyword evidence="9 19" id="KW-0479">Metal-binding</keyword>
<keyword evidence="6" id="KW-0964">Secreted</keyword>
<keyword evidence="10" id="KW-0732">Signal</keyword>
<dbReference type="EC" id="1.11.1.7" evidence="5"/>
<dbReference type="Gene3D" id="1.10.520.10">
    <property type="match status" value="2"/>
</dbReference>
<dbReference type="FunFam" id="1.10.420.10:FF:000001">
    <property type="entry name" value="Peroxidase"/>
    <property type="match status" value="2"/>
</dbReference>
<keyword evidence="7 23" id="KW-0575">Peroxidase</keyword>
<evidence type="ECO:0000256" key="17">
    <source>
        <dbReference type="PIRSR" id="PIRSR600823-1"/>
    </source>
</evidence>
<evidence type="ECO:0000256" key="1">
    <source>
        <dbReference type="ARBA" id="ARBA00000189"/>
    </source>
</evidence>
<keyword evidence="16" id="KW-0376">Hydrogen peroxide</keyword>
<evidence type="ECO:0000256" key="11">
    <source>
        <dbReference type="ARBA" id="ARBA00022837"/>
    </source>
</evidence>
<dbReference type="GO" id="GO:0046872">
    <property type="term" value="F:metal ion binding"/>
    <property type="evidence" value="ECO:0007669"/>
    <property type="project" value="UniProtKB-KW"/>
</dbReference>
<dbReference type="GO" id="GO:0140825">
    <property type="term" value="F:lactoperoxidase activity"/>
    <property type="evidence" value="ECO:0007669"/>
    <property type="project" value="UniProtKB-EC"/>
</dbReference>
<protein>
    <recommendedName>
        <fullName evidence="5">peroxidase</fullName>
        <ecNumber evidence="5">1.11.1.7</ecNumber>
    </recommendedName>
</protein>
<evidence type="ECO:0000256" key="16">
    <source>
        <dbReference type="ARBA" id="ARBA00023324"/>
    </source>
</evidence>
<feature type="binding site" evidence="19">
    <location>
        <position position="579"/>
    </location>
    <ligand>
        <name>Ca(2+)</name>
        <dbReference type="ChEBI" id="CHEBI:29108"/>
        <label>2</label>
    </ligand>
</feature>
<keyword evidence="24" id="KW-1185">Reference proteome</keyword>
<dbReference type="PROSITE" id="PS50873">
    <property type="entry name" value="PEROXIDASE_4"/>
    <property type="match status" value="2"/>
</dbReference>
<dbReference type="InterPro" id="IPR010255">
    <property type="entry name" value="Haem_peroxidase_sf"/>
</dbReference>
<keyword evidence="14 21" id="KW-1015">Disulfide bond</keyword>
<dbReference type="FunFam" id="1.10.520.10:FF:000006">
    <property type="entry name" value="Peroxidase"/>
    <property type="match status" value="1"/>
</dbReference>
<sequence>MSINNIQLLVHQREGVSMASPFKMFWVTIVLGLAIRVSVIEGLSAHYYSSSCPKLIPTVKAVVAAAVKKEARIGASLVRLHFHDCFVNGCDGSILLDDNSTFTGEKTARPNNGSVRGFEVVDDIKEAVEKVCPGVVSCADILTLASRDSTVFLGGPSWEVPLGRRDSTTASITTANRDLPGPSSNISTLVSNFAKQGLSVKDLVALSGSHTIGLSRCISFRDRIYNDINIDLRFAKRLRKKCPRLGNNTLFRLDKVTPKHFDNFYFKNLLSGKGLLHSDQVLTNSTSTLSLVKKYVHKPSTFFKDFAKSMVNMGNIKPPTGSKGEIRTNCRKFIKDMVSMVSSSKMFWVAILTVVAIFRLVVVEGRLSTHYYSSSCPELLPIVRAVVVAAVKKEARMGASLLRLHFHDCFVNGCDGSILLDDNSTFIGEKKAKPNYRSVRGYEVVDDIKEAVEKVCPGVVSCADILAIAARDSTVFLGGKSWKVRLGRRDSTTANKTTAEKVLPSPDSDLCKLIYYFANQGLSIKDLVTLSGSHTIGLASCKTFRGRIYYDTNINATFANKLQERCPKVGRNSTLLPMDKVTPKHFDNFYYRNLMNQKGLLHSDQALIDTTYTLSIVKKYVKKPSSFFKNFAKSMVKMGNISPLTGSKGEIRINCRKVN</sequence>
<feature type="binding site" description="axial binding residue" evidence="19">
    <location>
        <position position="534"/>
    </location>
    <ligand>
        <name>heme b</name>
        <dbReference type="ChEBI" id="CHEBI:60344"/>
    </ligand>
    <ligandPart>
        <name>Fe</name>
        <dbReference type="ChEBI" id="CHEBI:18248"/>
    </ligandPart>
</feature>
<feature type="binding site" evidence="19">
    <location>
        <position position="411"/>
    </location>
    <ligand>
        <name>Ca(2+)</name>
        <dbReference type="ChEBI" id="CHEBI:29108"/>
        <label>1</label>
    </ligand>
</feature>
<feature type="binding site" evidence="19">
    <location>
        <position position="413"/>
    </location>
    <ligand>
        <name>Ca(2+)</name>
        <dbReference type="ChEBI" id="CHEBI:29108"/>
        <label>1</label>
    </ligand>
</feature>
<dbReference type="STRING" id="337451.A0A3S3Q9I8"/>
<feature type="binding site" evidence="19">
    <location>
        <position position="417"/>
    </location>
    <ligand>
        <name>Ca(2+)</name>
        <dbReference type="ChEBI" id="CHEBI:29108"/>
        <label>1</label>
    </ligand>
</feature>
<dbReference type="GO" id="GO:0020037">
    <property type="term" value="F:heme binding"/>
    <property type="evidence" value="ECO:0007669"/>
    <property type="project" value="InterPro"/>
</dbReference>
<keyword evidence="11 19" id="KW-0106">Calcium</keyword>
<comment type="catalytic activity">
    <reaction evidence="1">
        <text>2 a phenolic donor + H2O2 = 2 a phenolic radical donor + 2 H2O</text>
        <dbReference type="Rhea" id="RHEA:56136"/>
        <dbReference type="ChEBI" id="CHEBI:15377"/>
        <dbReference type="ChEBI" id="CHEBI:16240"/>
        <dbReference type="ChEBI" id="CHEBI:139520"/>
        <dbReference type="ChEBI" id="CHEBI:139521"/>
        <dbReference type="EC" id="1.11.1.7"/>
    </reaction>
</comment>
<comment type="function">
    <text evidence="2">Removal of H(2)O(2), oxidation of toxic reductants, biosynthesis and degradation of lignin, suberization, auxin catabolism, response to environmental stresses such as wounding, pathogen attack and oxidative stress. These functions might be dependent on each isozyme/isoform in each plant tissue.</text>
</comment>
<feature type="binding site" evidence="19">
    <location>
        <position position="408"/>
    </location>
    <ligand>
        <name>Ca(2+)</name>
        <dbReference type="ChEBI" id="CHEBI:29108"/>
        <label>1</label>
    </ligand>
</feature>
<accession>A0A3S3Q9I8</accession>
<evidence type="ECO:0000256" key="6">
    <source>
        <dbReference type="ARBA" id="ARBA00022525"/>
    </source>
</evidence>
<feature type="binding site" evidence="19">
    <location>
        <position position="587"/>
    </location>
    <ligand>
        <name>Ca(2+)</name>
        <dbReference type="ChEBI" id="CHEBI:29108"/>
        <label>2</label>
    </ligand>
</feature>
<keyword evidence="15" id="KW-0325">Glycoprotein</keyword>
<evidence type="ECO:0000256" key="21">
    <source>
        <dbReference type="PIRSR" id="PIRSR600823-5"/>
    </source>
</evidence>
<dbReference type="Proteomes" id="UP000283530">
    <property type="component" value="Unassembled WGS sequence"/>
</dbReference>
<keyword evidence="12" id="KW-0560">Oxidoreductase</keyword>
<comment type="cofactor">
    <cofactor evidence="19">
        <name>heme b</name>
        <dbReference type="ChEBI" id="CHEBI:60344"/>
    </cofactor>
    <text evidence="19">Binds 1 heme b (iron(II)-protoporphyrin IX) group per subunit.</text>
</comment>
<evidence type="ECO:0000256" key="19">
    <source>
        <dbReference type="PIRSR" id="PIRSR600823-3"/>
    </source>
</evidence>
<feature type="disulfide bond" evidence="21">
    <location>
        <begin position="409"/>
        <end position="414"/>
    </location>
</feature>
<evidence type="ECO:0000256" key="7">
    <source>
        <dbReference type="ARBA" id="ARBA00022559"/>
    </source>
</evidence>
<dbReference type="InterPro" id="IPR019793">
    <property type="entry name" value="Peroxidases_heam-ligand_BS"/>
</dbReference>
<dbReference type="InterPro" id="IPR000823">
    <property type="entry name" value="Peroxidase_pln"/>
</dbReference>
<dbReference type="PANTHER" id="PTHR31388">
    <property type="entry name" value="PEROXIDASE 72-RELATED"/>
    <property type="match status" value="1"/>
</dbReference>
<dbReference type="CDD" id="cd00693">
    <property type="entry name" value="secretory_peroxidase"/>
    <property type="match status" value="2"/>
</dbReference>
<dbReference type="InterPro" id="IPR002016">
    <property type="entry name" value="Haem_peroxidase"/>
</dbReference>
<dbReference type="GO" id="GO:0042744">
    <property type="term" value="P:hydrogen peroxide catabolic process"/>
    <property type="evidence" value="ECO:0007669"/>
    <property type="project" value="UniProtKB-KW"/>
</dbReference>
<evidence type="ECO:0000256" key="3">
    <source>
        <dbReference type="ARBA" id="ARBA00004613"/>
    </source>
</evidence>
<feature type="disulfide bond" evidence="21">
    <location>
        <begin position="462"/>
        <end position="655"/>
    </location>
</feature>
<evidence type="ECO:0000256" key="12">
    <source>
        <dbReference type="ARBA" id="ARBA00023002"/>
    </source>
</evidence>
<dbReference type="Gene3D" id="1.10.420.10">
    <property type="entry name" value="Peroxidase, domain 2"/>
    <property type="match status" value="2"/>
</dbReference>
<dbReference type="PRINTS" id="PR00461">
    <property type="entry name" value="PLPEROXIDASE"/>
</dbReference>
<evidence type="ECO:0000256" key="8">
    <source>
        <dbReference type="ARBA" id="ARBA00022617"/>
    </source>
</evidence>
<keyword evidence="13 19" id="KW-0408">Iron</keyword>
<evidence type="ECO:0000256" key="4">
    <source>
        <dbReference type="ARBA" id="ARBA00006873"/>
    </source>
</evidence>
<evidence type="ECO:0000256" key="14">
    <source>
        <dbReference type="ARBA" id="ARBA00023157"/>
    </source>
</evidence>